<feature type="transmembrane region" description="Helical" evidence="7">
    <location>
        <begin position="344"/>
        <end position="367"/>
    </location>
</feature>
<keyword evidence="5 7" id="KW-1133">Transmembrane helix</keyword>
<dbReference type="PhylomeDB" id="Q8ELQ1"/>
<protein>
    <submittedName>
        <fullName evidence="9">Hypothetical conserved protein</fullName>
    </submittedName>
</protein>
<evidence type="ECO:0000256" key="1">
    <source>
        <dbReference type="ARBA" id="ARBA00004651"/>
    </source>
</evidence>
<name>Q8ELQ1_OCEIH</name>
<sequence length="401" mass="43472">MATQSLLRNRIFVLLFVAGIFAVVSFSMFLTTTTWFVISESNSAGSLGLVLIAATVPRIAMMVFGGILADRYKKTSIMFVTNFMQGVLLLTLFLLVWNDAASIMMLLILAAGFGMLDAFFGPASSSLIPKIVEKRQLQQANAIFQGADQIAFIAGPILAGVLMETVGVAGSYFVATIFAFLSAVIIYPKFIKEAPVEHEVQQQPVKEMKEGFQYIRKSNFLLTGLVVLITLNFFVFGTLHIAIPLLVESYGGSPLNLSYMESSLGIGLLIGTGILSSILIKNKGKTSLIGLTGAIIAYLIFALVPNLTLLTIVVFFIGFSMSFVFVPFFTAAQEITEDHIMGRVMSIIFLAMNGFDPLAYAIVSGLAAMEISIQVILFSFGTIGAIITILLFVKAKTYQSK</sequence>
<dbReference type="eggNOG" id="COG2814">
    <property type="taxonomic scope" value="Bacteria"/>
</dbReference>
<reference evidence="9 10" key="2">
    <citation type="journal article" date="2002" name="Nucleic Acids Res.">
        <title>Genome sequence of Oceanobacillus iheyensis isolated from the Iheya Ridge and its unexpected adaptive capabilities to extreme environments.</title>
        <authorList>
            <person name="Takami H."/>
            <person name="Takaki Y."/>
            <person name="Uchiyama I."/>
        </authorList>
    </citation>
    <scope>NUCLEOTIDE SEQUENCE [LARGE SCALE GENOMIC DNA]</scope>
    <source>
        <strain evidence="10">DSM 14371 / CIP 107618 / JCM 11309 / KCTC 3954 / HTE831</strain>
    </source>
</reference>
<keyword evidence="2" id="KW-0813">Transport</keyword>
<dbReference type="HOGENOM" id="CLU_034180_16_1_9"/>
<feature type="transmembrane region" description="Helical" evidence="7">
    <location>
        <begin position="263"/>
        <end position="280"/>
    </location>
</feature>
<accession>Q8ELQ1</accession>
<keyword evidence="10" id="KW-1185">Reference proteome</keyword>
<dbReference type="PANTHER" id="PTHR43266:SF9">
    <property type="entry name" value="PERMEASE, MAJOR FACILITATOR SUPERFAMILY-RELATED"/>
    <property type="match status" value="1"/>
</dbReference>
<feature type="domain" description="Major facilitator superfamily (MFS) profile" evidence="8">
    <location>
        <begin position="11"/>
        <end position="396"/>
    </location>
</feature>
<dbReference type="SUPFAM" id="SSF103473">
    <property type="entry name" value="MFS general substrate transporter"/>
    <property type="match status" value="1"/>
</dbReference>
<feature type="transmembrane region" description="Helical" evidence="7">
    <location>
        <begin position="12"/>
        <end position="38"/>
    </location>
</feature>
<keyword evidence="3" id="KW-1003">Cell membrane</keyword>
<dbReference type="OrthoDB" id="3613552at2"/>
<evidence type="ECO:0000256" key="2">
    <source>
        <dbReference type="ARBA" id="ARBA00022448"/>
    </source>
</evidence>
<evidence type="ECO:0000256" key="5">
    <source>
        <dbReference type="ARBA" id="ARBA00022989"/>
    </source>
</evidence>
<dbReference type="InterPro" id="IPR020846">
    <property type="entry name" value="MFS_dom"/>
</dbReference>
<feature type="transmembrane region" description="Helical" evidence="7">
    <location>
        <begin position="169"/>
        <end position="187"/>
    </location>
</feature>
<reference evidence="9 10" key="1">
    <citation type="journal article" date="2001" name="FEMS Microbiol. Lett.">
        <title>Oceanobacillus iheyensis gen. nov., sp. nov., a deep-sea extremely halotolerant and alkaliphilic species isolated from a depth of 1050 m on the Iheya Ridge.</title>
        <authorList>
            <person name="Lu J."/>
            <person name="Nogi Y."/>
            <person name="Takami H."/>
        </authorList>
    </citation>
    <scope>NUCLEOTIDE SEQUENCE [LARGE SCALE GENOMIC DNA]</scope>
    <source>
        <strain evidence="10">DSM 14371 / CIP 107618 / JCM 11309 / KCTC 3954 / HTE831</strain>
    </source>
</reference>
<dbReference type="InterPro" id="IPR011701">
    <property type="entry name" value="MFS"/>
</dbReference>
<evidence type="ECO:0000256" key="4">
    <source>
        <dbReference type="ARBA" id="ARBA00022692"/>
    </source>
</evidence>
<dbReference type="PROSITE" id="PS50850">
    <property type="entry name" value="MFS"/>
    <property type="match status" value="1"/>
</dbReference>
<feature type="transmembrane region" description="Helical" evidence="7">
    <location>
        <begin position="287"/>
        <end position="304"/>
    </location>
</feature>
<dbReference type="Pfam" id="PF07690">
    <property type="entry name" value="MFS_1"/>
    <property type="match status" value="1"/>
</dbReference>
<evidence type="ECO:0000256" key="6">
    <source>
        <dbReference type="ARBA" id="ARBA00023136"/>
    </source>
</evidence>
<proteinExistence type="predicted"/>
<organism evidence="9 10">
    <name type="scientific">Oceanobacillus iheyensis (strain DSM 14371 / CIP 107618 / JCM 11309 / KCTC 3954 / HTE831)</name>
    <dbReference type="NCBI Taxonomy" id="221109"/>
    <lineage>
        <taxon>Bacteria</taxon>
        <taxon>Bacillati</taxon>
        <taxon>Bacillota</taxon>
        <taxon>Bacilli</taxon>
        <taxon>Bacillales</taxon>
        <taxon>Bacillaceae</taxon>
        <taxon>Oceanobacillus</taxon>
    </lineage>
</organism>
<feature type="transmembrane region" description="Helical" evidence="7">
    <location>
        <begin position="373"/>
        <end position="393"/>
    </location>
</feature>
<evidence type="ECO:0000256" key="3">
    <source>
        <dbReference type="ARBA" id="ARBA00022475"/>
    </source>
</evidence>
<dbReference type="GO" id="GO:0022857">
    <property type="term" value="F:transmembrane transporter activity"/>
    <property type="evidence" value="ECO:0007669"/>
    <property type="project" value="InterPro"/>
</dbReference>
<feature type="transmembrane region" description="Helical" evidence="7">
    <location>
        <begin position="44"/>
        <end position="69"/>
    </location>
</feature>
<gene>
    <name evidence="9" type="ordered locus">OB3168</name>
</gene>
<comment type="subcellular location">
    <subcellularLocation>
        <location evidence="1">Cell membrane</location>
        <topology evidence="1">Multi-pass membrane protein</topology>
    </subcellularLocation>
</comment>
<keyword evidence="6 7" id="KW-0472">Membrane</keyword>
<dbReference type="EMBL" id="BA000028">
    <property type="protein sequence ID" value="BAC15124.1"/>
    <property type="molecule type" value="Genomic_DNA"/>
</dbReference>
<evidence type="ECO:0000259" key="8">
    <source>
        <dbReference type="PROSITE" id="PS50850"/>
    </source>
</evidence>
<dbReference type="Gene3D" id="1.20.1250.20">
    <property type="entry name" value="MFS general substrate transporter like domains"/>
    <property type="match status" value="2"/>
</dbReference>
<evidence type="ECO:0000313" key="10">
    <source>
        <dbReference type="Proteomes" id="UP000000822"/>
    </source>
</evidence>
<feature type="transmembrane region" description="Helical" evidence="7">
    <location>
        <begin position="310"/>
        <end position="332"/>
    </location>
</feature>
<dbReference type="KEGG" id="oih:OB3168"/>
<feature type="transmembrane region" description="Helical" evidence="7">
    <location>
        <begin position="103"/>
        <end position="121"/>
    </location>
</feature>
<dbReference type="STRING" id="221109.gene:10735420"/>
<dbReference type="AlphaFoldDB" id="Q8ELQ1"/>
<feature type="transmembrane region" description="Helical" evidence="7">
    <location>
        <begin position="76"/>
        <end position="97"/>
    </location>
</feature>
<evidence type="ECO:0000313" key="9">
    <source>
        <dbReference type="EMBL" id="BAC15124.1"/>
    </source>
</evidence>
<dbReference type="InterPro" id="IPR036259">
    <property type="entry name" value="MFS_trans_sf"/>
</dbReference>
<dbReference type="Proteomes" id="UP000000822">
    <property type="component" value="Chromosome"/>
</dbReference>
<dbReference type="RefSeq" id="WP_011067565.1">
    <property type="nucleotide sequence ID" value="NC_004193.1"/>
</dbReference>
<evidence type="ECO:0000256" key="7">
    <source>
        <dbReference type="SAM" id="Phobius"/>
    </source>
</evidence>
<dbReference type="PANTHER" id="PTHR43266">
    <property type="entry name" value="MACROLIDE-EFFLUX PROTEIN"/>
    <property type="match status" value="1"/>
</dbReference>
<dbReference type="CDD" id="cd06173">
    <property type="entry name" value="MFS_MefA_like"/>
    <property type="match status" value="1"/>
</dbReference>
<dbReference type="GO" id="GO:0005886">
    <property type="term" value="C:plasma membrane"/>
    <property type="evidence" value="ECO:0007669"/>
    <property type="project" value="UniProtKB-SubCell"/>
</dbReference>
<feature type="transmembrane region" description="Helical" evidence="7">
    <location>
        <begin position="142"/>
        <end position="163"/>
    </location>
</feature>
<feature type="transmembrane region" description="Helical" evidence="7">
    <location>
        <begin position="220"/>
        <end position="243"/>
    </location>
</feature>
<keyword evidence="4 7" id="KW-0812">Transmembrane</keyword>